<evidence type="ECO:0000256" key="1">
    <source>
        <dbReference type="SAM" id="MobiDB-lite"/>
    </source>
</evidence>
<feature type="region of interest" description="Disordered" evidence="1">
    <location>
        <begin position="1"/>
        <end position="61"/>
    </location>
</feature>
<dbReference type="KEGG" id="aoi:AORI_3231"/>
<feature type="compositionally biased region" description="Basic and acidic residues" evidence="1">
    <location>
        <begin position="34"/>
        <end position="49"/>
    </location>
</feature>
<evidence type="ECO:0000313" key="2">
    <source>
        <dbReference type="EMBL" id="AGM05816.1"/>
    </source>
</evidence>
<keyword evidence="3" id="KW-1185">Reference proteome</keyword>
<gene>
    <name evidence="2" type="ORF">AORI_3231</name>
</gene>
<dbReference type="Proteomes" id="UP000013968">
    <property type="component" value="Chromosome"/>
</dbReference>
<sequence>MVDAVGIPGRPGDPQRGSLAGNRIGRRIGRRGNGRREQEKGAEKYEESSHCSPPEKQTRLPASSRLAALVKRGFLPWCASTESCSVVLSGAGGRLRSAVRPQTAPRSTAPICRVAFSTPHCPQWMSRGRSAVPAETHPPILALVLDRIDASLKICFARERRHRNLGVSAVELSRPVPRRFGGLRRAVMVGSGCPCPFGEVVRKSGCAVPMCCTAGTPTTWPPCGVRVRQPSNRAASDDSDLRR</sequence>
<reference evidence="2 3" key="1">
    <citation type="journal article" date="2013" name="BMC Genomics">
        <title>ContigScape: a Cytoscape plugin facilitating microbial genome gap closing.</title>
        <authorList>
            <person name="Tang B."/>
            <person name="Wang Q."/>
            <person name="Yang M."/>
            <person name="Xie F."/>
            <person name="Zhu Y."/>
            <person name="Zhuo Y."/>
            <person name="Wang S."/>
            <person name="Gao H."/>
            <person name="Ding X."/>
            <person name="Zhang L."/>
            <person name="Zhao G."/>
            <person name="Zheng H."/>
        </authorList>
    </citation>
    <scope>NUCLEOTIDE SEQUENCE [LARGE SCALE GENOMIC DNA]</scope>
    <source>
        <strain evidence="2 3">HCCB10007</strain>
    </source>
</reference>
<organism evidence="2 3">
    <name type="scientific">Amycolatopsis keratiniphila</name>
    <dbReference type="NCBI Taxonomy" id="129921"/>
    <lineage>
        <taxon>Bacteria</taxon>
        <taxon>Bacillati</taxon>
        <taxon>Actinomycetota</taxon>
        <taxon>Actinomycetes</taxon>
        <taxon>Pseudonocardiales</taxon>
        <taxon>Pseudonocardiaceae</taxon>
        <taxon>Amycolatopsis</taxon>
        <taxon>Amycolatopsis japonica group</taxon>
    </lineage>
</organism>
<dbReference type="AlphaFoldDB" id="R4T070"/>
<name>R4T070_9PSEU</name>
<dbReference type="PATRIC" id="fig|1156913.3.peg.3312"/>
<dbReference type="HOGENOM" id="CLU_1140719_0_0_11"/>
<evidence type="ECO:0000313" key="3">
    <source>
        <dbReference type="Proteomes" id="UP000013968"/>
    </source>
</evidence>
<protein>
    <submittedName>
        <fullName evidence="2">Aminocarboxymuconate-semialdehyde decarboxylase</fullName>
    </submittedName>
</protein>
<feature type="compositionally biased region" description="Basic residues" evidence="1">
    <location>
        <begin position="24"/>
        <end position="33"/>
    </location>
</feature>
<dbReference type="EMBL" id="CP003410">
    <property type="protein sequence ID" value="AGM05816.1"/>
    <property type="molecule type" value="Genomic_DNA"/>
</dbReference>
<proteinExistence type="predicted"/>
<accession>R4T070</accession>